<dbReference type="PANTHER" id="PTHR48081">
    <property type="entry name" value="AB HYDROLASE SUPERFAMILY PROTEIN C4A8.06C"/>
    <property type="match status" value="1"/>
</dbReference>
<protein>
    <submittedName>
        <fullName evidence="4">Acetyl esterase/lipase</fullName>
    </submittedName>
</protein>
<dbReference type="PROSITE" id="PS01173">
    <property type="entry name" value="LIPASE_GDXG_HIS"/>
    <property type="match status" value="1"/>
</dbReference>
<name>A0ABU1XQX3_9NOCA</name>
<evidence type="ECO:0000256" key="1">
    <source>
        <dbReference type="ARBA" id="ARBA00010515"/>
    </source>
</evidence>
<dbReference type="Gene3D" id="3.40.50.1820">
    <property type="entry name" value="alpha/beta hydrolase"/>
    <property type="match status" value="1"/>
</dbReference>
<feature type="domain" description="Alpha/beta hydrolase fold-3" evidence="3">
    <location>
        <begin position="84"/>
        <end position="279"/>
    </location>
</feature>
<gene>
    <name evidence="4" type="ORF">J2W56_006738</name>
</gene>
<dbReference type="InterPro" id="IPR013094">
    <property type="entry name" value="AB_hydrolase_3"/>
</dbReference>
<dbReference type="InterPro" id="IPR029058">
    <property type="entry name" value="AB_hydrolase_fold"/>
</dbReference>
<dbReference type="Pfam" id="PF07859">
    <property type="entry name" value="Abhydrolase_3"/>
    <property type="match status" value="1"/>
</dbReference>
<dbReference type="RefSeq" id="WP_310408366.1">
    <property type="nucleotide sequence ID" value="NZ_JAVDWW010000016.1"/>
</dbReference>
<sequence>MTALVERGSFRARALHRLSTHTIRRLAALAPVNTTTLTVMRPLIDRTLRTAAPTLRGTAVRVVHGPVRGEWVYGPRAVRTDHVVLYVHGGGFVAGSAAGYRGVAARLSTATRIPVFTVDYRLAPEYRYPAAPLDVARAYRWLLRQGYRPEQVIVGGDSAGGFLAADLILANGQSAVPQPGALVLFSPMSDLSLTLATGHANATLDGLLTVPMSRHAIAQFTDLPLELRPEPGMSLPPALIHTSDTEFFSNDATTLANRWTAAGAHCELQVWPDQMHVFQALPALIPESRFAYRAAGRFVTSILEPSTAAS</sequence>
<evidence type="ECO:0000256" key="2">
    <source>
        <dbReference type="ARBA" id="ARBA00022801"/>
    </source>
</evidence>
<proteinExistence type="inferred from homology"/>
<keyword evidence="2" id="KW-0378">Hydrolase</keyword>
<dbReference type="Proteomes" id="UP001251217">
    <property type="component" value="Unassembled WGS sequence"/>
</dbReference>
<dbReference type="InterPro" id="IPR050300">
    <property type="entry name" value="GDXG_lipolytic_enzyme"/>
</dbReference>
<dbReference type="InterPro" id="IPR002168">
    <property type="entry name" value="Lipase_GDXG_HIS_AS"/>
</dbReference>
<evidence type="ECO:0000313" key="4">
    <source>
        <dbReference type="EMBL" id="MDR7172972.1"/>
    </source>
</evidence>
<evidence type="ECO:0000259" key="3">
    <source>
        <dbReference type="Pfam" id="PF07859"/>
    </source>
</evidence>
<reference evidence="4 5" key="1">
    <citation type="submission" date="2023-07" db="EMBL/GenBank/DDBJ databases">
        <title>Sorghum-associated microbial communities from plants grown in Nebraska, USA.</title>
        <authorList>
            <person name="Schachtman D."/>
        </authorList>
    </citation>
    <scope>NUCLEOTIDE SEQUENCE [LARGE SCALE GENOMIC DNA]</scope>
    <source>
        <strain evidence="4 5">4272</strain>
    </source>
</reference>
<comment type="similarity">
    <text evidence="1">Belongs to the 'GDXG' lipolytic enzyme family.</text>
</comment>
<dbReference type="SUPFAM" id="SSF53474">
    <property type="entry name" value="alpha/beta-Hydrolases"/>
    <property type="match status" value="1"/>
</dbReference>
<evidence type="ECO:0000313" key="5">
    <source>
        <dbReference type="Proteomes" id="UP001251217"/>
    </source>
</evidence>
<accession>A0ABU1XQX3</accession>
<comment type="caution">
    <text evidence="4">The sequence shown here is derived from an EMBL/GenBank/DDBJ whole genome shotgun (WGS) entry which is preliminary data.</text>
</comment>
<dbReference type="PANTHER" id="PTHR48081:SF30">
    <property type="entry name" value="ACETYL-HYDROLASE LIPR-RELATED"/>
    <property type="match status" value="1"/>
</dbReference>
<organism evidence="4 5">
    <name type="scientific">Nocardia kruczakiae</name>
    <dbReference type="NCBI Taxonomy" id="261477"/>
    <lineage>
        <taxon>Bacteria</taxon>
        <taxon>Bacillati</taxon>
        <taxon>Actinomycetota</taxon>
        <taxon>Actinomycetes</taxon>
        <taxon>Mycobacteriales</taxon>
        <taxon>Nocardiaceae</taxon>
        <taxon>Nocardia</taxon>
    </lineage>
</organism>
<dbReference type="EMBL" id="JAVDWW010000016">
    <property type="protein sequence ID" value="MDR7172972.1"/>
    <property type="molecule type" value="Genomic_DNA"/>
</dbReference>
<keyword evidence="5" id="KW-1185">Reference proteome</keyword>